<proteinExistence type="inferred from homology"/>
<dbReference type="GO" id="GO:0009699">
    <property type="term" value="P:phenylpropanoid biosynthetic process"/>
    <property type="evidence" value="ECO:0007669"/>
    <property type="project" value="UniProtKB-ARBA"/>
</dbReference>
<comment type="similarity">
    <text evidence="3 10">Belongs to the plant dirigent protein family.</text>
</comment>
<evidence type="ECO:0000256" key="9">
    <source>
        <dbReference type="ARBA" id="ARBA00023136"/>
    </source>
</evidence>
<keyword evidence="6" id="KW-0812">Transmembrane</keyword>
<comment type="similarity">
    <text evidence="2">Belongs to the PC-esterase family. TBL subfamily.</text>
</comment>
<dbReference type="Pfam" id="PF13839">
    <property type="entry name" value="PC-Esterase"/>
    <property type="match status" value="1"/>
</dbReference>
<evidence type="ECO:0000256" key="1">
    <source>
        <dbReference type="ARBA" id="ARBA00004167"/>
    </source>
</evidence>
<dbReference type="InterPro" id="IPR044859">
    <property type="entry name" value="Allene_oxi_cyc_Dirigent"/>
</dbReference>
<evidence type="ECO:0000313" key="14">
    <source>
        <dbReference type="Proteomes" id="UP001428341"/>
    </source>
</evidence>
<accession>A0AAP0LYX0</accession>
<evidence type="ECO:0000259" key="11">
    <source>
        <dbReference type="Pfam" id="PF13839"/>
    </source>
</evidence>
<comment type="subunit">
    <text evidence="4 10">Homodimer.</text>
</comment>
<dbReference type="AlphaFoldDB" id="A0AAP0LYX0"/>
<dbReference type="PROSITE" id="PS51257">
    <property type="entry name" value="PROKAR_LIPOPROTEIN"/>
    <property type="match status" value="1"/>
</dbReference>
<evidence type="ECO:0000256" key="2">
    <source>
        <dbReference type="ARBA" id="ARBA00007727"/>
    </source>
</evidence>
<protein>
    <recommendedName>
        <fullName evidence="10">Dirigent protein</fullName>
    </recommendedName>
</protein>
<feature type="domain" description="Trichome birefringence-like N-terminal" evidence="12">
    <location>
        <begin position="52"/>
        <end position="102"/>
    </location>
</feature>
<comment type="function">
    <text evidence="10">Dirigent proteins impart stereoselectivity on the phenoxy radical-coupling reaction, yielding optically active lignans from two molecules of coniferyl alcohol in the biosynthesis of lignans, flavonolignans, and alkaloids and thus plays a central role in plant secondary metabolism.</text>
</comment>
<feature type="domain" description="Trichome birefringence-like C-terminal" evidence="11">
    <location>
        <begin position="103"/>
        <end position="351"/>
    </location>
</feature>
<dbReference type="GO" id="GO:0048046">
    <property type="term" value="C:apoplast"/>
    <property type="evidence" value="ECO:0007669"/>
    <property type="project" value="UniProtKB-SubCell"/>
</dbReference>
<evidence type="ECO:0000256" key="6">
    <source>
        <dbReference type="ARBA" id="ARBA00022692"/>
    </source>
</evidence>
<evidence type="ECO:0000256" key="3">
    <source>
        <dbReference type="ARBA" id="ARBA00010746"/>
    </source>
</evidence>
<dbReference type="GO" id="GO:0005794">
    <property type="term" value="C:Golgi apparatus"/>
    <property type="evidence" value="ECO:0007669"/>
    <property type="project" value="TreeGrafter"/>
</dbReference>
<dbReference type="Gene3D" id="2.40.480.10">
    <property type="entry name" value="Allene oxide cyclase-like"/>
    <property type="match status" value="1"/>
</dbReference>
<dbReference type="PANTHER" id="PTHR32285">
    <property type="entry name" value="PROTEIN TRICHOME BIREFRINGENCE-LIKE 9-RELATED"/>
    <property type="match status" value="1"/>
</dbReference>
<gene>
    <name evidence="13" type="ORF">WN944_020627</name>
</gene>
<evidence type="ECO:0000256" key="7">
    <source>
        <dbReference type="ARBA" id="ARBA00022968"/>
    </source>
</evidence>
<dbReference type="GO" id="GO:0016020">
    <property type="term" value="C:membrane"/>
    <property type="evidence" value="ECO:0007669"/>
    <property type="project" value="UniProtKB-SubCell"/>
</dbReference>
<feature type="chain" id="PRO_5042663481" description="Dirigent protein" evidence="10">
    <location>
        <begin position="30"/>
        <end position="530"/>
    </location>
</feature>
<evidence type="ECO:0000256" key="5">
    <source>
        <dbReference type="ARBA" id="ARBA00022525"/>
    </source>
</evidence>
<sequence length="530" mass="59730">MGSGKQRSYSELINVGIIVICSCLFVVNSDSDADADAGAKWRRPPVERSCANAYEGRWVYDESYPLYDSSACPNIRKEFDCNEYGRPDHLYLKYRWQPDNCDLPRFDAKDFLWRLSGKKIMFIGDSVSLNQMQSLLCLLQTGLPNTNIIGQSNDTITTVIFEDYDVSVILFHSLYLVDIQVVENVGRVLKLNSLKDGNIWKNIDVLVFNTWLWWYRRGPKQPWDYVEFDNKILKDMDRMDAFRQGLTTWAKWVDSDVDTTKTRVIFQGVSPSHYNGTEWDEPGVTNCANEKQPIVGSKYPGSLPEAALVVKDVLRTIKKPVHLLDITTLSQLRKDAHPSSFNGFKAMDCTHCYTLFTIFSTLLTTSNGAFCEKYTEGIVIKRFEKTTHLHFYFHDIVGGKNPTTVRIAGPPNGTAYSFGSTVMIDDPLTEGPEPTSKLVGRAQGMYAIASQQDASLLMVMNFAFMEGTYNGSSISILGRNPVVDDVREMPIVGGSGLFRSAHGYALAHTIAFDFKTGDAIVEYNVHVTYY</sequence>
<dbReference type="PANTHER" id="PTHR32285:SF36">
    <property type="entry name" value="PROTEIN TRICHOME BIREFRINGENCE-LIKE 38"/>
    <property type="match status" value="1"/>
</dbReference>
<comment type="subcellular location">
    <subcellularLocation>
        <location evidence="1">Membrane</location>
        <topology evidence="1">Single-pass membrane protein</topology>
    </subcellularLocation>
    <subcellularLocation>
        <location evidence="10">Secreted</location>
        <location evidence="10">Extracellular space</location>
        <location evidence="10">Apoplast</location>
    </subcellularLocation>
</comment>
<evidence type="ECO:0000259" key="12">
    <source>
        <dbReference type="Pfam" id="PF14416"/>
    </source>
</evidence>
<dbReference type="InterPro" id="IPR026057">
    <property type="entry name" value="TBL_C"/>
</dbReference>
<keyword evidence="5 10" id="KW-0964">Secreted</keyword>
<organism evidence="13 14">
    <name type="scientific">Citrus x changshan-huyou</name>
    <dbReference type="NCBI Taxonomy" id="2935761"/>
    <lineage>
        <taxon>Eukaryota</taxon>
        <taxon>Viridiplantae</taxon>
        <taxon>Streptophyta</taxon>
        <taxon>Embryophyta</taxon>
        <taxon>Tracheophyta</taxon>
        <taxon>Spermatophyta</taxon>
        <taxon>Magnoliopsida</taxon>
        <taxon>eudicotyledons</taxon>
        <taxon>Gunneridae</taxon>
        <taxon>Pentapetalae</taxon>
        <taxon>rosids</taxon>
        <taxon>malvids</taxon>
        <taxon>Sapindales</taxon>
        <taxon>Rutaceae</taxon>
        <taxon>Aurantioideae</taxon>
        <taxon>Citrus</taxon>
    </lineage>
</organism>
<dbReference type="GO" id="GO:0016413">
    <property type="term" value="F:O-acetyltransferase activity"/>
    <property type="evidence" value="ECO:0007669"/>
    <property type="project" value="InterPro"/>
</dbReference>
<name>A0AAP0LYX0_9ROSI</name>
<reference evidence="13 14" key="1">
    <citation type="submission" date="2024-05" db="EMBL/GenBank/DDBJ databases">
        <title>Haplotype-resolved chromosome-level genome assembly of Huyou (Citrus changshanensis).</title>
        <authorList>
            <person name="Miao C."/>
            <person name="Chen W."/>
            <person name="Wu Y."/>
            <person name="Wang L."/>
            <person name="Zhao S."/>
            <person name="Grierson D."/>
            <person name="Xu C."/>
            <person name="Chen K."/>
        </authorList>
    </citation>
    <scope>NUCLEOTIDE SEQUENCE [LARGE SCALE GENOMIC DNA]</scope>
    <source>
        <strain evidence="13">01-14</strain>
        <tissue evidence="13">Leaf</tissue>
    </source>
</reference>
<keyword evidence="8" id="KW-1133">Transmembrane helix</keyword>
<keyword evidence="10" id="KW-0052">Apoplast</keyword>
<dbReference type="InterPro" id="IPR025846">
    <property type="entry name" value="TBL_N"/>
</dbReference>
<dbReference type="InterPro" id="IPR004265">
    <property type="entry name" value="Dirigent"/>
</dbReference>
<evidence type="ECO:0000256" key="4">
    <source>
        <dbReference type="ARBA" id="ARBA00011738"/>
    </source>
</evidence>
<dbReference type="Proteomes" id="UP001428341">
    <property type="component" value="Unassembled WGS sequence"/>
</dbReference>
<comment type="caution">
    <text evidence="13">The sequence shown here is derived from an EMBL/GenBank/DDBJ whole genome shotgun (WGS) entry which is preliminary data.</text>
</comment>
<keyword evidence="14" id="KW-1185">Reference proteome</keyword>
<evidence type="ECO:0000256" key="10">
    <source>
        <dbReference type="RuleBase" id="RU363099"/>
    </source>
</evidence>
<keyword evidence="10" id="KW-0732">Signal</keyword>
<keyword evidence="9" id="KW-0472">Membrane</keyword>
<keyword evidence="7" id="KW-0735">Signal-anchor</keyword>
<dbReference type="InterPro" id="IPR029962">
    <property type="entry name" value="TBL"/>
</dbReference>
<dbReference type="EMBL" id="JBCGBO010000007">
    <property type="protein sequence ID" value="KAK9189221.1"/>
    <property type="molecule type" value="Genomic_DNA"/>
</dbReference>
<feature type="signal peptide" evidence="10">
    <location>
        <begin position="1"/>
        <end position="29"/>
    </location>
</feature>
<evidence type="ECO:0000313" key="13">
    <source>
        <dbReference type="EMBL" id="KAK9189221.1"/>
    </source>
</evidence>
<dbReference type="Pfam" id="PF03018">
    <property type="entry name" value="Dirigent"/>
    <property type="match status" value="1"/>
</dbReference>
<dbReference type="Pfam" id="PF14416">
    <property type="entry name" value="PMR5N"/>
    <property type="match status" value="1"/>
</dbReference>
<evidence type="ECO:0000256" key="8">
    <source>
        <dbReference type="ARBA" id="ARBA00022989"/>
    </source>
</evidence>